<dbReference type="OMA" id="NHNQHGE"/>
<proteinExistence type="inferred from homology"/>
<dbReference type="PROSITE" id="PS50871">
    <property type="entry name" value="C1Q"/>
    <property type="match status" value="1"/>
</dbReference>
<dbReference type="InterPro" id="IPR001073">
    <property type="entry name" value="C1q_dom"/>
</dbReference>
<feature type="compositionally biased region" description="Basic and acidic residues" evidence="21">
    <location>
        <begin position="168"/>
        <end position="184"/>
    </location>
</feature>
<dbReference type="GO" id="GO:0046872">
    <property type="term" value="F:metal ion binding"/>
    <property type="evidence" value="ECO:0007669"/>
    <property type="project" value="UniProtKB-KW"/>
</dbReference>
<reference evidence="24" key="1">
    <citation type="journal article" date="2007" name="Science">
        <title>Evolutionary and biomedical insights from the rhesus macaque genome.</title>
        <authorList>
            <person name="Gibbs R.A."/>
            <person name="Rogers J."/>
            <person name="Katze M.G."/>
            <person name="Bumgarner R."/>
            <person name="Weinstock G.M."/>
            <person name="Mardis E.R."/>
            <person name="Remington K.A."/>
            <person name="Strausberg R.L."/>
            <person name="Venter J.C."/>
            <person name="Wilson R.K."/>
            <person name="Batzer M.A."/>
            <person name="Bustamante C.D."/>
            <person name="Eichler E.E."/>
            <person name="Hahn M.W."/>
            <person name="Hardison R.C."/>
            <person name="Makova K.D."/>
            <person name="Miller W."/>
            <person name="Milosavljevic A."/>
            <person name="Palermo R.E."/>
            <person name="Siepel A."/>
            <person name="Sikela J.M."/>
            <person name="Attaway T."/>
            <person name="Bell S."/>
            <person name="Bernard K.E."/>
            <person name="Buhay C.J."/>
            <person name="Chandrabose M.N."/>
            <person name="Dao M."/>
            <person name="Davis C."/>
            <person name="Delehaunty K.D."/>
            <person name="Ding Y."/>
            <person name="Dinh H.H."/>
            <person name="Dugan-Rocha S."/>
            <person name="Fulton L.A."/>
            <person name="Gabisi R.A."/>
            <person name="Garner T.T."/>
            <person name="Godfrey J."/>
            <person name="Hawes A.C."/>
            <person name="Hernandez J."/>
            <person name="Hines S."/>
            <person name="Holder M."/>
            <person name="Hume J."/>
            <person name="Jhangiani S.N."/>
            <person name="Joshi V."/>
            <person name="Khan Z.M."/>
            <person name="Kirkness E.F."/>
            <person name="Cree A."/>
            <person name="Fowler R.G."/>
            <person name="Lee S."/>
            <person name="Lewis L.R."/>
            <person name="Li Z."/>
            <person name="Liu Y.-S."/>
            <person name="Moore S.M."/>
            <person name="Muzny D."/>
            <person name="Nazareth L.V."/>
            <person name="Ngo D.N."/>
            <person name="Okwuonu G.O."/>
            <person name="Pai G."/>
            <person name="Parker D."/>
            <person name="Paul H.A."/>
            <person name="Pfannkoch C."/>
            <person name="Pohl C.S."/>
            <person name="Rogers Y.-H.C."/>
            <person name="Ruiz S.J."/>
            <person name="Sabo A."/>
            <person name="Santibanez J."/>
            <person name="Schneider B.W."/>
            <person name="Smith S.M."/>
            <person name="Sodergren E."/>
            <person name="Svatek A.F."/>
            <person name="Utterback T.R."/>
            <person name="Vattathil S."/>
            <person name="Warren W."/>
            <person name="White C.S."/>
            <person name="Chinwalla A.T."/>
            <person name="Feng Y."/>
            <person name="Halpern A.L."/>
            <person name="Hillier L.W."/>
            <person name="Huang X."/>
            <person name="Minx P."/>
            <person name="Nelson J.O."/>
            <person name="Pepin K.H."/>
            <person name="Qin X."/>
            <person name="Sutton G.G."/>
            <person name="Venter E."/>
            <person name="Walenz B.P."/>
            <person name="Wallis J.W."/>
            <person name="Worley K.C."/>
            <person name="Yang S.-P."/>
            <person name="Jones S.M."/>
            <person name="Marra M.A."/>
            <person name="Rocchi M."/>
            <person name="Schein J.E."/>
            <person name="Baertsch R."/>
            <person name="Clarke L."/>
            <person name="Csuros M."/>
            <person name="Glasscock J."/>
            <person name="Harris R.A."/>
            <person name="Havlak P."/>
            <person name="Jackson A.R."/>
            <person name="Jiang H."/>
            <person name="Liu Y."/>
            <person name="Messina D.N."/>
            <person name="Shen Y."/>
            <person name="Song H.X.-Z."/>
            <person name="Wylie T."/>
            <person name="Zhang L."/>
            <person name="Birney E."/>
            <person name="Han K."/>
            <person name="Konkel M.K."/>
            <person name="Lee J."/>
            <person name="Smit A.F.A."/>
            <person name="Ullmer B."/>
            <person name="Wang H."/>
            <person name="Xing J."/>
            <person name="Burhans R."/>
            <person name="Cheng Z."/>
            <person name="Karro J.E."/>
            <person name="Ma J."/>
            <person name="Raney B."/>
            <person name="She X."/>
            <person name="Cox M.J."/>
            <person name="Demuth J.P."/>
            <person name="Dumas L.J."/>
            <person name="Han S.-G."/>
            <person name="Hopkins J."/>
            <person name="Karimpour-Fard A."/>
            <person name="Kim Y.H."/>
            <person name="Pollack J.R."/>
            <person name="Vinar T."/>
            <person name="Addo-Quaye C."/>
            <person name="Degenhardt J."/>
            <person name="Denby A."/>
            <person name="Hubisz M.J."/>
            <person name="Indap A."/>
            <person name="Kosiol C."/>
            <person name="Lahn B.T."/>
            <person name="Lawson H.A."/>
            <person name="Marklein A."/>
            <person name="Nielsen R."/>
            <person name="Vallender E.J."/>
            <person name="Clark A.G."/>
            <person name="Ferguson B."/>
            <person name="Hernandez R.D."/>
            <person name="Hirani K."/>
            <person name="Kehrer-Sawatzki H."/>
            <person name="Kolb J."/>
            <person name="Patil S."/>
            <person name="Pu L.-L."/>
            <person name="Ren Y."/>
            <person name="Smith D.G."/>
            <person name="Wheeler D.A."/>
            <person name="Schenck I."/>
            <person name="Ball E.V."/>
            <person name="Chen R."/>
            <person name="Cooper D.N."/>
            <person name="Giardine B."/>
            <person name="Hsu F."/>
            <person name="Kent W.J."/>
            <person name="Lesk A."/>
            <person name="Nelson D.L."/>
            <person name="O'brien W.E."/>
            <person name="Pruefer K."/>
            <person name="Stenson P.D."/>
            <person name="Wallace J.C."/>
            <person name="Ke H."/>
            <person name="Liu X.-M."/>
            <person name="Wang P."/>
            <person name="Xiang A.P."/>
            <person name="Yang F."/>
            <person name="Barber G.P."/>
            <person name="Haussler D."/>
            <person name="Karolchik D."/>
            <person name="Kern A.D."/>
            <person name="Kuhn R.M."/>
            <person name="Smith K.E."/>
            <person name="Zwieg A.S."/>
        </authorList>
    </citation>
    <scope>NUCLEOTIDE SEQUENCE [LARGE SCALE GENOMIC DNA]</scope>
    <source>
        <strain evidence="24">17573</strain>
    </source>
</reference>
<gene>
    <name evidence="23 25" type="primary">CAPRIN2</name>
</gene>
<dbReference type="STRING" id="9544.ENSMMUP00000001813"/>
<feature type="region of interest" description="Disordered" evidence="21">
    <location>
        <begin position="927"/>
        <end position="952"/>
    </location>
</feature>
<feature type="compositionally biased region" description="Basic and acidic residues" evidence="21">
    <location>
        <begin position="737"/>
        <end position="746"/>
    </location>
</feature>
<dbReference type="InterPro" id="IPR041637">
    <property type="entry name" value="Caprin-1_dimer"/>
</dbReference>
<evidence type="ECO:0000256" key="7">
    <source>
        <dbReference type="ARBA" id="ARBA00022604"/>
    </source>
</evidence>
<comment type="function">
    <text evidence="14">Promotes phosphorylation of the Wnt coreceptor LRP6, leading to increased activity of the canonical Wnt signaling pathway. Facilitates constitutive LRP6 phosphorylation by CDK14/CCNY during G2/M stage of the cell cycle, which may potentiate cells for Wnt signaling. May regulate the transport and translation of mRNAs, modulating for instance the expression of proteins involved in synaptic plasticity in neurons. Involved in regulation of growth as erythroblasts shift from a highly proliferative state towards their terminal phase of differentiation. May be involved in apoptosis.</text>
</comment>
<feature type="compositionally biased region" description="Polar residues" evidence="21">
    <location>
        <begin position="890"/>
        <end position="902"/>
    </location>
</feature>
<keyword evidence="8" id="KW-0479">Metal-binding</keyword>
<dbReference type="GO" id="GO:0005737">
    <property type="term" value="C:cytoplasm"/>
    <property type="evidence" value="ECO:0000318"/>
    <property type="project" value="GO_Central"/>
</dbReference>
<dbReference type="SUPFAM" id="SSF49842">
    <property type="entry name" value="TNF-like"/>
    <property type="match status" value="1"/>
</dbReference>
<dbReference type="GO" id="GO:0005829">
    <property type="term" value="C:cytosol"/>
    <property type="evidence" value="ECO:0007669"/>
    <property type="project" value="Ensembl"/>
</dbReference>
<evidence type="ECO:0000256" key="11">
    <source>
        <dbReference type="ARBA" id="ARBA00022884"/>
    </source>
</evidence>
<comment type="similarity">
    <text evidence="3">Belongs to the caprin family.</text>
</comment>
<reference evidence="23" key="2">
    <citation type="submission" date="2019-01" db="EMBL/GenBank/DDBJ databases">
        <authorList>
            <person name="Graves T."/>
            <person name="Eichler E.E."/>
            <person name="Wilson R.K."/>
        </authorList>
    </citation>
    <scope>NUCLEOTIDE SEQUENCE [LARGE SCALE GENOMIC DNA]</scope>
    <source>
        <strain evidence="23">17573</strain>
    </source>
</reference>
<dbReference type="Proteomes" id="UP000006718">
    <property type="component" value="Chromosome 11"/>
</dbReference>
<evidence type="ECO:0000256" key="20">
    <source>
        <dbReference type="SAM" id="Coils"/>
    </source>
</evidence>
<dbReference type="InterPro" id="IPR008983">
    <property type="entry name" value="Tumour_necrosis_fac-like_dom"/>
</dbReference>
<keyword evidence="6" id="KW-0597">Phosphoprotein</keyword>
<keyword evidence="20" id="KW-0175">Coiled coil</keyword>
<accession>F7D6Q2</accession>
<feature type="compositionally biased region" description="Polar residues" evidence="21">
    <location>
        <begin position="1105"/>
        <end position="1119"/>
    </location>
</feature>
<dbReference type="GO" id="GO:0005813">
    <property type="term" value="C:centrosome"/>
    <property type="evidence" value="ECO:0007669"/>
    <property type="project" value="Ensembl"/>
</dbReference>
<feature type="compositionally biased region" description="Polar residues" evidence="21">
    <location>
        <begin position="933"/>
        <end position="952"/>
    </location>
</feature>
<sequence>MLSERQRCLCISRLPTGLGQPQARLIWQFRQGRAALLELLESPVQGREPTGAAGNQRGPAGLRGFRSARVRRRLGPHLVPRNLRKGYETAPSPDLPHQPKLGPELTPHRRRRPAAAGKGHRKEAVAGRPGEERAGAGRGLQKPRAARRAGLGASGGVGGVPGAAEAAGEDREGRGRRQEEETRVRGGAGPPPQRSCLPPALEGGPGLRQRRPRLPGESPSGHSEEEREGNMKSAKPQVNHSQHGESQRALSPLQSTLSSAASPSQAYETYIENGLICLKHKIRNIEKKKLKLEDYKDRLKSGEQLNPDQLEAVEKYEEVLHNLEFAKELQKTFSGLSLDLLKAQKKAQRREHMLKLEAEKKKLRTILQVQYVLQNLTQEHVQKDFKGGLNGAVYLPSKELDYLIKFSKLTCPERNESLSVEDQMEQSSLYFWDLLEGSEKAVVGTTYKHLKDLLSKLLNSGYFESIPVPKNAKEKEVPLEDEMLIQSEKKTQLSKTESVKESESLMEFAQPEIQPQEFLNRRYMTEVDYSNKQGEEQPWEADYARKPNLPKRWDMLTEPDGQEKKQESFKSWESPGKHQEVSKPAVSLEQRKQDTSKLRSTLPEEQKKQEISKSKPSPSQWKQETPKSKAGYVQEEQKKQETPKLWPAQLQKEQDPKKQTPKSWTPSVQSEQNTTKSWTTPMCEEQDSKQPETPKSWENNVESQKHSLTSQSQISPKSWGVATASLIPNDQLLPRKFNTEPKDVPKPMHQPVGSSSTLPKDPVLRKEKLQDLMTQIQGTCNFMQESVLDFDKPSSAIPSSQPPSATPGSPVASKEQNLSSQSDFLQEPLQATSTPVTCSSNACLVTTDQASSGSETEFMTSETPEAAIPPGKQPSSLASPNPPMAKGSEQGLQSPPASSSSVTINTAPFQAMQTVFNVNAPLPPRKEQEIKESSYSSGYNQSFTTASTQTPPQCQLPSIHVEQTVHSQETAANYHPDGTIQVSNGSLAFYPAQTNVFPRPTQPFVNSRGSVRGCTRGGRLITNSYRSPGGYKGFDTYRGLPSISNGNYSQLQFQAREYSGSPYSQRDNFQQCYKRGGTSGGPRANSRAGWSDSSQVSSPERDNETFNSGDSGQGDSRSMTPVDVPVTNPAATILPVHVYPLPQQMRVAFSAARTSNLAPGTLDQPIVFDLLLNNLGETFDLQLGRFNCPVNGTYVFIFHMLKLAVNVPLYVNLMKNEEVLVSAYANDGAPDHETASNHAILQLFQGDQIWLRLHRGAIYGSSWKYSTFSGYLLYQD</sequence>
<feature type="region of interest" description="Disordered" evidence="21">
    <location>
        <begin position="46"/>
        <end position="257"/>
    </location>
</feature>
<evidence type="ECO:0000256" key="4">
    <source>
        <dbReference type="ARBA" id="ARBA00022475"/>
    </source>
</evidence>
<feature type="compositionally biased region" description="Gly residues" evidence="21">
    <location>
        <begin position="152"/>
        <end position="161"/>
    </location>
</feature>
<dbReference type="SMR" id="F7D6Q2"/>
<dbReference type="GO" id="GO:0017148">
    <property type="term" value="P:negative regulation of translation"/>
    <property type="evidence" value="ECO:0007669"/>
    <property type="project" value="UniProtKB-KW"/>
</dbReference>
<feature type="compositionally biased region" description="Basic residues" evidence="21">
    <location>
        <begin position="108"/>
        <end position="121"/>
    </location>
</feature>
<feature type="domain" description="C1q" evidence="22">
    <location>
        <begin position="1142"/>
        <end position="1276"/>
    </location>
</feature>
<dbReference type="Pfam" id="PF00386">
    <property type="entry name" value="C1q"/>
    <property type="match status" value="1"/>
</dbReference>
<keyword evidence="10" id="KW-0106">Calcium</keyword>
<dbReference type="GO" id="GO:0005654">
    <property type="term" value="C:nucleoplasm"/>
    <property type="evidence" value="ECO:0007669"/>
    <property type="project" value="Ensembl"/>
</dbReference>
<keyword evidence="4" id="KW-1003">Cell membrane</keyword>
<protein>
    <recommendedName>
        <fullName evidence="16">Caprin-2</fullName>
    </recommendedName>
    <alternativeName>
        <fullName evidence="18">C1q domain-containing protein 1</fullName>
    </alternativeName>
    <alternativeName>
        <fullName evidence="17">Cytoplasmic activation/proliferation-associated protein 2</fullName>
    </alternativeName>
    <alternativeName>
        <fullName evidence="19">RNA granule protein 140</fullName>
    </alternativeName>
</protein>
<feature type="compositionally biased region" description="Polar residues" evidence="21">
    <location>
        <begin position="814"/>
        <end position="863"/>
    </location>
</feature>
<evidence type="ECO:0000313" key="24">
    <source>
        <dbReference type="Proteomes" id="UP000006718"/>
    </source>
</evidence>
<feature type="compositionally biased region" description="Basic residues" evidence="21">
    <location>
        <begin position="66"/>
        <end position="75"/>
    </location>
</feature>
<evidence type="ECO:0000256" key="14">
    <source>
        <dbReference type="ARBA" id="ARBA00059021"/>
    </source>
</evidence>
<comment type="subcellular location">
    <subcellularLocation>
        <location evidence="1">Cell membrane</location>
        <topology evidence="1">Peripheral membrane protein</topology>
    </subcellularLocation>
    <subcellularLocation>
        <location evidence="2">Cytoplasm</location>
    </subcellularLocation>
</comment>
<evidence type="ECO:0000256" key="21">
    <source>
        <dbReference type="SAM" id="MobiDB-lite"/>
    </source>
</evidence>
<dbReference type="FunCoup" id="F7D6Q2">
    <property type="interactions" value="1626"/>
</dbReference>
<name>F7D6Q2_MACMU</name>
<feature type="compositionally biased region" description="Polar residues" evidence="21">
    <location>
        <begin position="693"/>
        <end position="716"/>
    </location>
</feature>
<dbReference type="Gene3D" id="2.60.120.40">
    <property type="match status" value="1"/>
</dbReference>
<keyword evidence="7" id="KW-0341">Growth regulation</keyword>
<dbReference type="Pfam" id="PF18293">
    <property type="entry name" value="Caprin-1_dimer"/>
    <property type="match status" value="1"/>
</dbReference>
<dbReference type="GO" id="GO:0005102">
    <property type="term" value="F:signaling receptor binding"/>
    <property type="evidence" value="ECO:0000318"/>
    <property type="project" value="GO_Central"/>
</dbReference>
<dbReference type="GO" id="GO:0030154">
    <property type="term" value="P:cell differentiation"/>
    <property type="evidence" value="ECO:0007669"/>
    <property type="project" value="UniProtKB-KW"/>
</dbReference>
<keyword evidence="11" id="KW-0694">RNA-binding</keyword>
<dbReference type="GO" id="GO:0061003">
    <property type="term" value="P:positive regulation of dendritic spine morphogenesis"/>
    <property type="evidence" value="ECO:0007669"/>
    <property type="project" value="Ensembl"/>
</dbReference>
<keyword evidence="24" id="KW-1185">Reference proteome</keyword>
<evidence type="ECO:0000256" key="8">
    <source>
        <dbReference type="ARBA" id="ARBA00022723"/>
    </source>
</evidence>
<dbReference type="VGNC" id="VGNC:70599">
    <property type="gene designation" value="CAPRIN2"/>
</dbReference>
<feature type="compositionally biased region" description="Polar residues" evidence="21">
    <location>
        <begin position="248"/>
        <end position="257"/>
    </location>
</feature>
<evidence type="ECO:0000256" key="18">
    <source>
        <dbReference type="ARBA" id="ARBA00080108"/>
    </source>
</evidence>
<evidence type="ECO:0000313" key="25">
    <source>
        <dbReference type="VGNC" id="VGNC:70599"/>
    </source>
</evidence>
<feature type="region of interest" description="Disordered" evidence="21">
    <location>
        <begin position="791"/>
        <end position="902"/>
    </location>
</feature>
<evidence type="ECO:0000256" key="2">
    <source>
        <dbReference type="ARBA" id="ARBA00004496"/>
    </source>
</evidence>
<reference evidence="23" key="3">
    <citation type="submission" date="2025-08" db="UniProtKB">
        <authorList>
            <consortium name="Ensembl"/>
        </authorList>
    </citation>
    <scope>IDENTIFICATION</scope>
    <source>
        <strain evidence="23">17573</strain>
    </source>
</reference>
<comment type="subunit">
    <text evidence="15">Homotrimer; via C1q domain. Found in a complex with LRP6, CCNY and CDK14 during G2/M stage; CAPRIN2 functions as a scaffold for the complex by binding to CCNY via its N terminus and to CDK14 via its C terminus. Interacts with LRP5. Interacts with LRP6.</text>
</comment>
<dbReference type="Ensembl" id="ENSMMUT00000001922.4">
    <property type="protein sequence ID" value="ENSMMUP00000001813.4"/>
    <property type="gene ID" value="ENSMMUG00000001359.4"/>
</dbReference>
<dbReference type="InParanoid" id="F7D6Q2"/>
<evidence type="ECO:0000256" key="15">
    <source>
        <dbReference type="ARBA" id="ARBA00064065"/>
    </source>
</evidence>
<feature type="compositionally biased region" description="Polar residues" evidence="21">
    <location>
        <begin position="661"/>
        <end position="680"/>
    </location>
</feature>
<reference evidence="23" key="4">
    <citation type="submission" date="2025-09" db="UniProtKB">
        <authorList>
            <consortium name="Ensembl"/>
        </authorList>
    </citation>
    <scope>IDENTIFICATION</scope>
    <source>
        <strain evidence="23">17573</strain>
    </source>
</reference>
<evidence type="ECO:0000313" key="23">
    <source>
        <dbReference type="Ensembl" id="ENSMMUP00000001813.4"/>
    </source>
</evidence>
<evidence type="ECO:0000256" key="5">
    <source>
        <dbReference type="ARBA" id="ARBA00022490"/>
    </source>
</evidence>
<evidence type="ECO:0000256" key="13">
    <source>
        <dbReference type="ARBA" id="ARBA00023193"/>
    </source>
</evidence>
<dbReference type="GO" id="GO:0005886">
    <property type="term" value="C:plasma membrane"/>
    <property type="evidence" value="ECO:0007669"/>
    <property type="project" value="UniProtKB-SubCell"/>
</dbReference>
<dbReference type="VEuPathDB" id="HostDB:ENSMMUG00000001359"/>
<evidence type="ECO:0000256" key="3">
    <source>
        <dbReference type="ARBA" id="ARBA00007950"/>
    </source>
</evidence>
<dbReference type="PRINTS" id="PR00007">
    <property type="entry name" value="COMPLEMNTC1Q"/>
</dbReference>
<feature type="coiled-coil region" evidence="20">
    <location>
        <begin position="278"/>
        <end position="305"/>
    </location>
</feature>
<evidence type="ECO:0000256" key="6">
    <source>
        <dbReference type="ARBA" id="ARBA00022553"/>
    </source>
</evidence>
<feature type="compositionally biased region" description="Basic and acidic residues" evidence="21">
    <location>
        <begin position="589"/>
        <end position="613"/>
    </location>
</feature>
<feature type="compositionally biased region" description="Basic and acidic residues" evidence="21">
    <location>
        <begin position="551"/>
        <end position="581"/>
    </location>
</feature>
<evidence type="ECO:0000256" key="17">
    <source>
        <dbReference type="ARBA" id="ARBA00078232"/>
    </source>
</evidence>
<dbReference type="Bgee" id="ENSMMUG00000001359">
    <property type="expression patterns" value="Expressed in Ammon's horn and 21 other cell types or tissues"/>
</dbReference>
<evidence type="ECO:0000256" key="19">
    <source>
        <dbReference type="ARBA" id="ARBA00081559"/>
    </source>
</evidence>
<dbReference type="GeneTree" id="ENSGT00940000153438"/>
<evidence type="ECO:0000256" key="1">
    <source>
        <dbReference type="ARBA" id="ARBA00004202"/>
    </source>
</evidence>
<feature type="compositionally biased region" description="Basic and acidic residues" evidence="21">
    <location>
        <begin position="122"/>
        <end position="135"/>
    </location>
</feature>
<dbReference type="SMART" id="SM00110">
    <property type="entry name" value="C1Q"/>
    <property type="match status" value="1"/>
</dbReference>
<organism evidence="23 24">
    <name type="scientific">Macaca mulatta</name>
    <name type="common">Rhesus macaque</name>
    <dbReference type="NCBI Taxonomy" id="9544"/>
    <lineage>
        <taxon>Eukaryota</taxon>
        <taxon>Metazoa</taxon>
        <taxon>Chordata</taxon>
        <taxon>Craniata</taxon>
        <taxon>Vertebrata</taxon>
        <taxon>Euteleostomi</taxon>
        <taxon>Mammalia</taxon>
        <taxon>Eutheria</taxon>
        <taxon>Euarchontoglires</taxon>
        <taxon>Primates</taxon>
        <taxon>Haplorrhini</taxon>
        <taxon>Catarrhini</taxon>
        <taxon>Cercopithecidae</taxon>
        <taxon>Cercopithecinae</taxon>
        <taxon>Macaca</taxon>
    </lineage>
</organism>
<dbReference type="InterPro" id="IPR022070">
    <property type="entry name" value="Caprin-1_C"/>
</dbReference>
<dbReference type="PANTHER" id="PTHR22922">
    <property type="entry name" value="GPI-ANCHORED PROTEIN P137"/>
    <property type="match status" value="1"/>
</dbReference>
<evidence type="ECO:0000256" key="16">
    <source>
        <dbReference type="ARBA" id="ARBA00067331"/>
    </source>
</evidence>
<dbReference type="PANTHER" id="PTHR22922:SF5">
    <property type="entry name" value="CAPRIN-2"/>
    <property type="match status" value="1"/>
</dbReference>
<dbReference type="ExpressionAtlas" id="F7D6Q2">
    <property type="expression patterns" value="baseline"/>
</dbReference>
<dbReference type="FunFam" id="2.60.120.40:FF:000003">
    <property type="entry name" value="caprin-2 isoform X1"/>
    <property type="match status" value="1"/>
</dbReference>
<keyword evidence="5" id="KW-0963">Cytoplasm</keyword>
<keyword evidence="9" id="KW-0221">Differentiation</keyword>
<dbReference type="GO" id="GO:0003723">
    <property type="term" value="F:RNA binding"/>
    <property type="evidence" value="ECO:0007669"/>
    <property type="project" value="UniProtKB-KW"/>
</dbReference>
<keyword evidence="12" id="KW-0472">Membrane</keyword>
<evidence type="ECO:0000259" key="22">
    <source>
        <dbReference type="PROSITE" id="PS50871"/>
    </source>
</evidence>
<feature type="region of interest" description="Disordered" evidence="21">
    <location>
        <begin position="1059"/>
        <end position="1124"/>
    </location>
</feature>
<evidence type="ECO:0000256" key="12">
    <source>
        <dbReference type="ARBA" id="ARBA00023136"/>
    </source>
</evidence>
<dbReference type="GO" id="GO:0090263">
    <property type="term" value="P:positive regulation of canonical Wnt signaling pathway"/>
    <property type="evidence" value="ECO:0000318"/>
    <property type="project" value="GO_Central"/>
</dbReference>
<evidence type="ECO:0000256" key="9">
    <source>
        <dbReference type="ARBA" id="ARBA00022782"/>
    </source>
</evidence>
<keyword evidence="13" id="KW-0652">Protein synthesis inhibitor</keyword>
<dbReference type="AlphaFoldDB" id="F7D6Q2"/>
<evidence type="ECO:0000256" key="10">
    <source>
        <dbReference type="ARBA" id="ARBA00022837"/>
    </source>
</evidence>
<dbReference type="Pfam" id="PF12287">
    <property type="entry name" value="Caprin-1_C"/>
    <property type="match status" value="1"/>
</dbReference>
<feature type="region of interest" description="Disordered" evidence="21">
    <location>
        <begin position="531"/>
        <end position="762"/>
    </location>
</feature>
<feature type="compositionally biased region" description="Polar residues" evidence="21">
    <location>
        <begin position="1061"/>
        <end position="1071"/>
    </location>
</feature>
<dbReference type="InterPro" id="IPR028816">
    <property type="entry name" value="Caprin"/>
</dbReference>